<dbReference type="SMART" id="SM00636">
    <property type="entry name" value="Glyco_18"/>
    <property type="match status" value="1"/>
</dbReference>
<dbReference type="GO" id="GO:0005975">
    <property type="term" value="P:carbohydrate metabolic process"/>
    <property type="evidence" value="ECO:0007669"/>
    <property type="project" value="InterPro"/>
</dbReference>
<keyword evidence="6" id="KW-0812">Transmembrane</keyword>
<dbReference type="PROSITE" id="PS51910">
    <property type="entry name" value="GH18_2"/>
    <property type="match status" value="1"/>
</dbReference>
<name>A0AAD8XS86_9STRA</name>
<dbReference type="Gene3D" id="3.20.20.80">
    <property type="entry name" value="Glycosidases"/>
    <property type="match status" value="1"/>
</dbReference>
<dbReference type="GO" id="GO:0005576">
    <property type="term" value="C:extracellular region"/>
    <property type="evidence" value="ECO:0007669"/>
    <property type="project" value="TreeGrafter"/>
</dbReference>
<dbReference type="AlphaFoldDB" id="A0AAD8XS86"/>
<evidence type="ECO:0000256" key="4">
    <source>
        <dbReference type="RuleBase" id="RU000489"/>
    </source>
</evidence>
<keyword evidence="6" id="KW-1133">Transmembrane helix</keyword>
<sequence>MDRRLIIIISTTLLLSPFLPPVVSATGNFCGTSWSHAISSCTRPCPSGAPSQCTNGEICYAGTPCSSLVNVVETRRPTARPVVPPQTYSNNNNNGVNVNNNNNNNNNSPLYNAIATCGGGKVGNGLCSKINECCSTFGYCGVSDSHCSNRAPVAGTAAGNALDATNNNNNNNSGGAAQQSSIEGTCGGGSIGNNICSNNSECCSQYGFCGTTLQHCLGKQTAANNVAGDGGNNDNFEGVPVQQPQQQQQQHATTNNASGPTVITTGNIDYGGGHLEPLPIQGSNTIPHGTNKKIIGYYAGWQWYDRNKLADPVNIDFRKMQRVNYAFFQFDKQGELYGIDRWGDPQVLFGPYSSMLGGGVQKCSYDGPYDVNCGYHEHNEGLIYRAHQSGAEVYPSIGGWTLSDNFPSVSANPTAREKFAENCIKILSYYQFDGIDIDWEYPGHVDHSGTPQDKENYTKLLQAIRYRLDNLTRETGKSYGLTAALPCNPKHIDNIEVDKLANILTEFNLMSYDLFGAWDPVTGANAPLYHQGFGNEDFNIHSCVENYVALGAPRERMNIGLPFYGRSFKHATGFNQPHGGNDEANWPDDEGTPQYYNIYNKLPYMIQMRDNIGKTQYAYTKRGDPKLPQGGEILPEGLVSFDDERAICDKVHYAQQNDLGGFIIWEISGDLLDNLRTPLLDITNKKLGNPSFQCCMLHSLDECEKERLEEEKKKQQQQQSQNQGGYSNSFGFDTSTWGNENIRLNNGSFLVSPSIVSVFVIGCVSVLTTTMIWL</sequence>
<dbReference type="EC" id="3.2.1.14" evidence="9"/>
<dbReference type="PANTHER" id="PTHR11177:SF317">
    <property type="entry name" value="CHITINASE 12-RELATED"/>
    <property type="match status" value="1"/>
</dbReference>
<dbReference type="Proteomes" id="UP001224775">
    <property type="component" value="Unassembled WGS sequence"/>
</dbReference>
<reference evidence="9" key="1">
    <citation type="submission" date="2023-06" db="EMBL/GenBank/DDBJ databases">
        <title>Survivors Of The Sea: Transcriptome response of Skeletonema marinoi to long-term dormancy.</title>
        <authorList>
            <person name="Pinder M.I.M."/>
            <person name="Kourtchenko O."/>
            <person name="Robertson E.K."/>
            <person name="Larsson T."/>
            <person name="Maumus F."/>
            <person name="Osuna-Cruz C.M."/>
            <person name="Vancaester E."/>
            <person name="Stenow R."/>
            <person name="Vandepoele K."/>
            <person name="Ploug H."/>
            <person name="Bruchert V."/>
            <person name="Godhe A."/>
            <person name="Topel M."/>
        </authorList>
    </citation>
    <scope>NUCLEOTIDE SEQUENCE</scope>
    <source>
        <strain evidence="9">R05AC</strain>
    </source>
</reference>
<keyword evidence="7" id="KW-0732">Signal</keyword>
<dbReference type="InterPro" id="IPR050314">
    <property type="entry name" value="Glycosyl_Hydrlase_18"/>
</dbReference>
<feature type="region of interest" description="Disordered" evidence="5">
    <location>
        <begin position="708"/>
        <end position="727"/>
    </location>
</feature>
<dbReference type="InterPro" id="IPR017853">
    <property type="entry name" value="GH"/>
</dbReference>
<evidence type="ECO:0000256" key="1">
    <source>
        <dbReference type="ARBA" id="ARBA00022669"/>
    </source>
</evidence>
<dbReference type="GO" id="GO:0008061">
    <property type="term" value="F:chitin binding"/>
    <property type="evidence" value="ECO:0007669"/>
    <property type="project" value="UniProtKB-KW"/>
</dbReference>
<keyword evidence="6" id="KW-0472">Membrane</keyword>
<feature type="compositionally biased region" description="Polar residues" evidence="5">
    <location>
        <begin position="251"/>
        <end position="266"/>
    </location>
</feature>
<dbReference type="Gene3D" id="3.30.60.10">
    <property type="entry name" value="Endochitinase-like"/>
    <property type="match status" value="2"/>
</dbReference>
<gene>
    <name evidence="9" type="ORF">QTG54_016570</name>
</gene>
<evidence type="ECO:0000256" key="2">
    <source>
        <dbReference type="ARBA" id="ARBA00022801"/>
    </source>
</evidence>
<dbReference type="PROSITE" id="PS01095">
    <property type="entry name" value="GH18_1"/>
    <property type="match status" value="1"/>
</dbReference>
<feature type="compositionally biased region" description="Low complexity" evidence="5">
    <location>
        <begin position="227"/>
        <end position="250"/>
    </location>
</feature>
<feature type="region of interest" description="Disordered" evidence="5">
    <location>
        <begin position="227"/>
        <end position="266"/>
    </location>
</feature>
<feature type="signal peptide" evidence="7">
    <location>
        <begin position="1"/>
        <end position="25"/>
    </location>
</feature>
<dbReference type="GO" id="GO:0006032">
    <property type="term" value="P:chitin catabolic process"/>
    <property type="evidence" value="ECO:0007669"/>
    <property type="project" value="TreeGrafter"/>
</dbReference>
<evidence type="ECO:0000313" key="9">
    <source>
        <dbReference type="EMBL" id="KAK1732767.1"/>
    </source>
</evidence>
<evidence type="ECO:0000256" key="5">
    <source>
        <dbReference type="SAM" id="MobiDB-lite"/>
    </source>
</evidence>
<dbReference type="InterPro" id="IPR001579">
    <property type="entry name" value="Glyco_hydro_18_chit_AS"/>
</dbReference>
<comment type="caution">
    <text evidence="9">The sequence shown here is derived from an EMBL/GenBank/DDBJ whole genome shotgun (WGS) entry which is preliminary data.</text>
</comment>
<evidence type="ECO:0000259" key="8">
    <source>
        <dbReference type="PROSITE" id="PS51910"/>
    </source>
</evidence>
<dbReference type="Pfam" id="PF00704">
    <property type="entry name" value="Glyco_hydro_18"/>
    <property type="match status" value="1"/>
</dbReference>
<evidence type="ECO:0000256" key="6">
    <source>
        <dbReference type="SAM" id="Phobius"/>
    </source>
</evidence>
<dbReference type="SMART" id="SM00270">
    <property type="entry name" value="ChtBD1"/>
    <property type="match status" value="2"/>
</dbReference>
<feature type="transmembrane region" description="Helical" evidence="6">
    <location>
        <begin position="749"/>
        <end position="773"/>
    </location>
</feature>
<dbReference type="EMBL" id="JATAAI010000058">
    <property type="protein sequence ID" value="KAK1732767.1"/>
    <property type="molecule type" value="Genomic_DNA"/>
</dbReference>
<dbReference type="PANTHER" id="PTHR11177">
    <property type="entry name" value="CHITINASE"/>
    <property type="match status" value="1"/>
</dbReference>
<evidence type="ECO:0000256" key="7">
    <source>
        <dbReference type="SAM" id="SignalP"/>
    </source>
</evidence>
<dbReference type="GO" id="GO:0008843">
    <property type="term" value="F:endochitinase activity"/>
    <property type="evidence" value="ECO:0007669"/>
    <property type="project" value="UniProtKB-EC"/>
</dbReference>
<dbReference type="InterPro" id="IPR029070">
    <property type="entry name" value="Chitinase_insertion_sf"/>
</dbReference>
<accession>A0AAD8XS86</accession>
<feature type="domain" description="GH18" evidence="8">
    <location>
        <begin position="292"/>
        <end position="690"/>
    </location>
</feature>
<dbReference type="SUPFAM" id="SSF57016">
    <property type="entry name" value="Plant lectins/antimicrobial peptides"/>
    <property type="match status" value="2"/>
</dbReference>
<dbReference type="InterPro" id="IPR036861">
    <property type="entry name" value="Endochitinase-like_sf"/>
</dbReference>
<feature type="chain" id="PRO_5042043974" evidence="7">
    <location>
        <begin position="26"/>
        <end position="774"/>
    </location>
</feature>
<proteinExistence type="predicted"/>
<keyword evidence="10" id="KW-1185">Reference proteome</keyword>
<dbReference type="Gene3D" id="3.10.50.10">
    <property type="match status" value="1"/>
</dbReference>
<evidence type="ECO:0000256" key="3">
    <source>
        <dbReference type="ARBA" id="ARBA00023295"/>
    </source>
</evidence>
<protein>
    <submittedName>
        <fullName evidence="9">Chitinase</fullName>
        <ecNumber evidence="9">3.2.1.14</ecNumber>
    </submittedName>
</protein>
<dbReference type="InterPro" id="IPR001223">
    <property type="entry name" value="Glyco_hydro18_cat"/>
</dbReference>
<dbReference type="InterPro" id="IPR001002">
    <property type="entry name" value="Chitin-bd_1"/>
</dbReference>
<dbReference type="InterPro" id="IPR011583">
    <property type="entry name" value="Chitinase_II/V-like_cat"/>
</dbReference>
<dbReference type="SUPFAM" id="SSF51445">
    <property type="entry name" value="(Trans)glycosidases"/>
    <property type="match status" value="1"/>
</dbReference>
<keyword evidence="3 4" id="KW-0326">Glycosidase</keyword>
<keyword evidence="1" id="KW-0147">Chitin-binding</keyword>
<dbReference type="CDD" id="cd00035">
    <property type="entry name" value="ChtBD1"/>
    <property type="match status" value="2"/>
</dbReference>
<evidence type="ECO:0000313" key="10">
    <source>
        <dbReference type="Proteomes" id="UP001224775"/>
    </source>
</evidence>
<organism evidence="9 10">
    <name type="scientific">Skeletonema marinoi</name>
    <dbReference type="NCBI Taxonomy" id="267567"/>
    <lineage>
        <taxon>Eukaryota</taxon>
        <taxon>Sar</taxon>
        <taxon>Stramenopiles</taxon>
        <taxon>Ochrophyta</taxon>
        <taxon>Bacillariophyta</taxon>
        <taxon>Coscinodiscophyceae</taxon>
        <taxon>Thalassiosirophycidae</taxon>
        <taxon>Thalassiosirales</taxon>
        <taxon>Skeletonemataceae</taxon>
        <taxon>Skeletonema</taxon>
        <taxon>Skeletonema marinoi-dohrnii complex</taxon>
    </lineage>
</organism>
<keyword evidence="2 4" id="KW-0378">Hydrolase</keyword>